<dbReference type="Gene3D" id="1.25.10.10">
    <property type="entry name" value="Leucine-rich Repeat Variant"/>
    <property type="match status" value="1"/>
</dbReference>
<dbReference type="Proteomes" id="UP000236333">
    <property type="component" value="Unassembled WGS sequence"/>
</dbReference>
<protein>
    <submittedName>
        <fullName evidence="1">Importin subunit alpha-2</fullName>
    </submittedName>
</protein>
<dbReference type="SUPFAM" id="SSF48371">
    <property type="entry name" value="ARM repeat"/>
    <property type="match status" value="1"/>
</dbReference>
<keyword evidence="2" id="KW-1185">Reference proteome</keyword>
<comment type="caution">
    <text evidence="1">The sequence shown here is derived from an EMBL/GenBank/DDBJ whole genome shotgun (WGS) entry which is preliminary data.</text>
</comment>
<gene>
    <name evidence="1" type="ORF">TSOC_014487</name>
</gene>
<name>A0A2J7ZHJ0_9CHLO</name>
<dbReference type="PANTHER" id="PTHR11667">
    <property type="match status" value="1"/>
</dbReference>
<dbReference type="AlphaFoldDB" id="A0A2J7ZHJ0"/>
<dbReference type="PANTHER" id="PTHR11667:SF27">
    <property type="entry name" value="ADENYLATE KINASE"/>
    <property type="match status" value="1"/>
</dbReference>
<organism evidence="1 2">
    <name type="scientific">Tetrabaena socialis</name>
    <dbReference type="NCBI Taxonomy" id="47790"/>
    <lineage>
        <taxon>Eukaryota</taxon>
        <taxon>Viridiplantae</taxon>
        <taxon>Chlorophyta</taxon>
        <taxon>core chlorophytes</taxon>
        <taxon>Chlorophyceae</taxon>
        <taxon>CS clade</taxon>
        <taxon>Chlamydomonadales</taxon>
        <taxon>Tetrabaenaceae</taxon>
        <taxon>Tetrabaena</taxon>
    </lineage>
</organism>
<accession>A0A2J7ZHJ0</accession>
<proteinExistence type="predicted"/>
<dbReference type="InterPro" id="IPR016024">
    <property type="entry name" value="ARM-type_fold"/>
</dbReference>
<dbReference type="OrthoDB" id="29145at2759"/>
<evidence type="ECO:0000313" key="1">
    <source>
        <dbReference type="EMBL" id="PNG99730.1"/>
    </source>
</evidence>
<dbReference type="InterPro" id="IPR011989">
    <property type="entry name" value="ARM-like"/>
</dbReference>
<evidence type="ECO:0000313" key="2">
    <source>
        <dbReference type="Proteomes" id="UP000236333"/>
    </source>
</evidence>
<dbReference type="Pfam" id="PF00514">
    <property type="entry name" value="Arm"/>
    <property type="match status" value="1"/>
</dbReference>
<dbReference type="EMBL" id="PGGS01002239">
    <property type="protein sequence ID" value="PNG99730.1"/>
    <property type="molecule type" value="Genomic_DNA"/>
</dbReference>
<sequence>MDGATPATEGGAVEVGAAESPAVRCCGTALWALGMMVRGRIQETAQLAHQPALLAGLRRLLVAPRPHLPLLREAAWLLAFIGASGGAEATAALVEGGGVVPGLLLSMMRCVRQAAALRGDDPATLEAARPLHQALLALLPALTNIAAEPAHALPLLAELQAMRPLPPLPLPPAAGTAAAAAAAAAAGGSEAGVAASGVQAWLACLEGRVSHRGVVRGAAALAAGLAAGACRAGDVAVDALRSTLREAGVVGALVALLKGSALDIRKEAAAALTLLCTGATGGDGGGAAGPGSLDMLRVLGVARGADAQGVLGCMLALLRSPDADAVHCGLRFVALVLGGLRRGAVLVESLDGIDALEAVQYGTGGCRVPELQAWAGELVDAHYGEDYGEGEEQEGEEGEDEGM</sequence>
<reference evidence="1 2" key="1">
    <citation type="journal article" date="2017" name="Mol. Biol. Evol.">
        <title>The 4-celled Tetrabaena socialis nuclear genome reveals the essential components for genetic control of cell number at the origin of multicellularity in the volvocine lineage.</title>
        <authorList>
            <person name="Featherston J."/>
            <person name="Arakaki Y."/>
            <person name="Hanschen E.R."/>
            <person name="Ferris P.J."/>
            <person name="Michod R.E."/>
            <person name="Olson B.J.S.C."/>
            <person name="Nozaki H."/>
            <person name="Durand P.M."/>
        </authorList>
    </citation>
    <scope>NUCLEOTIDE SEQUENCE [LARGE SCALE GENOMIC DNA]</scope>
    <source>
        <strain evidence="1 2">NIES-571</strain>
    </source>
</reference>
<dbReference type="InterPro" id="IPR000225">
    <property type="entry name" value="Armadillo"/>
</dbReference>